<dbReference type="Proteomes" id="UP000807825">
    <property type="component" value="Unassembled WGS sequence"/>
</dbReference>
<dbReference type="Pfam" id="PF18505">
    <property type="entry name" value="DUF5619"/>
    <property type="match status" value="1"/>
</dbReference>
<proteinExistence type="predicted"/>
<reference evidence="2" key="1">
    <citation type="submission" date="2020-07" db="EMBL/GenBank/DDBJ databases">
        <title>Huge and variable diversity of episymbiotic CPR bacteria and DPANN archaea in groundwater ecosystems.</title>
        <authorList>
            <person name="He C.Y."/>
            <person name="Keren R."/>
            <person name="Whittaker M."/>
            <person name="Farag I.F."/>
            <person name="Doudna J."/>
            <person name="Cate J.H.D."/>
            <person name="Banfield J.F."/>
        </authorList>
    </citation>
    <scope>NUCLEOTIDE SEQUENCE</scope>
    <source>
        <strain evidence="2">NC_groundwater_1664_Pr3_B-0.1um_52_9</strain>
    </source>
</reference>
<evidence type="ECO:0000313" key="3">
    <source>
        <dbReference type="Proteomes" id="UP000807825"/>
    </source>
</evidence>
<dbReference type="EMBL" id="JACRDE010000285">
    <property type="protein sequence ID" value="MBI5249930.1"/>
    <property type="molecule type" value="Genomic_DNA"/>
</dbReference>
<feature type="domain" description="DUF5619" evidence="1">
    <location>
        <begin position="16"/>
        <end position="98"/>
    </location>
</feature>
<dbReference type="AlphaFoldDB" id="A0A9D6Z3J6"/>
<evidence type="ECO:0000313" key="2">
    <source>
        <dbReference type="EMBL" id="MBI5249930.1"/>
    </source>
</evidence>
<protein>
    <submittedName>
        <fullName evidence="2">AF1514 family protein</fullName>
    </submittedName>
</protein>
<dbReference type="Gene3D" id="3.30.1490.340">
    <property type="match status" value="1"/>
</dbReference>
<gene>
    <name evidence="2" type="ORF">HY912_10595</name>
</gene>
<evidence type="ECO:0000259" key="1">
    <source>
        <dbReference type="Pfam" id="PF18505"/>
    </source>
</evidence>
<dbReference type="InterPro" id="IPR041145">
    <property type="entry name" value="DUF5619"/>
</dbReference>
<name>A0A9D6Z3J6_9BACT</name>
<sequence length="109" mass="12502">MPVIDVRRVTREMLTEPIEVHVEGFSLDLNSARSIADQKASQCSKNPVLLAWFEKRTGRHSPNIAYGCQEKPSWLIYAQFRGGSISVDINDQEYVFVYRPGEFTSYLFV</sequence>
<comment type="caution">
    <text evidence="2">The sequence shown here is derived from an EMBL/GenBank/DDBJ whole genome shotgun (WGS) entry which is preliminary data.</text>
</comment>
<organism evidence="2 3">
    <name type="scientific">Desulfomonile tiedjei</name>
    <dbReference type="NCBI Taxonomy" id="2358"/>
    <lineage>
        <taxon>Bacteria</taxon>
        <taxon>Pseudomonadati</taxon>
        <taxon>Thermodesulfobacteriota</taxon>
        <taxon>Desulfomonilia</taxon>
        <taxon>Desulfomonilales</taxon>
        <taxon>Desulfomonilaceae</taxon>
        <taxon>Desulfomonile</taxon>
    </lineage>
</organism>
<accession>A0A9D6Z3J6</accession>